<proteinExistence type="predicted"/>
<evidence type="ECO:0000313" key="2">
    <source>
        <dbReference type="Proteomes" id="UP000243451"/>
    </source>
</evidence>
<dbReference type="Proteomes" id="UP000243451">
    <property type="component" value="Unassembled WGS sequence"/>
</dbReference>
<evidence type="ECO:0000313" key="1">
    <source>
        <dbReference type="EMBL" id="POB00994.1"/>
    </source>
</evidence>
<dbReference type="AlphaFoldDB" id="A0A2P4EQV3"/>
<sequence>MMLSDLLVTRLPVGLNRTLTHERRAQVAGFGIVAQEACWQLRQGISPLVRREGVCSRNLWVLDTRLDSKLPWVAPFLKALRF</sequence>
<reference evidence="1 2" key="1">
    <citation type="submission" date="2018-01" db="EMBL/GenBank/DDBJ databases">
        <title>Draft genome of the type strain Pseudomonas oceani DSM 100277 isolated from the deep water in Okinawa trough, northwestern Pacific Ocean.</title>
        <authorList>
            <person name="Gomila M."/>
            <person name="Mulet M."/>
            <person name="Garcia-Valdes E."/>
            <person name="Lalucat J."/>
        </authorList>
    </citation>
    <scope>NUCLEOTIDE SEQUENCE [LARGE SCALE GENOMIC DNA]</scope>
    <source>
        <strain evidence="1 2">DSM 100277</strain>
    </source>
</reference>
<gene>
    <name evidence="1" type="ORF">C1949_17910</name>
</gene>
<accession>A0A2P4EQV3</accession>
<comment type="caution">
    <text evidence="1">The sequence shown here is derived from an EMBL/GenBank/DDBJ whole genome shotgun (WGS) entry which is preliminary data.</text>
</comment>
<name>A0A2P4EQV3_9GAMM</name>
<protein>
    <submittedName>
        <fullName evidence="1">Uncharacterized protein</fullName>
    </submittedName>
</protein>
<keyword evidence="2" id="KW-1185">Reference proteome</keyword>
<organism evidence="1 2">
    <name type="scientific">Halopseudomonas oceani</name>
    <dbReference type="NCBI Taxonomy" id="1708783"/>
    <lineage>
        <taxon>Bacteria</taxon>
        <taxon>Pseudomonadati</taxon>
        <taxon>Pseudomonadota</taxon>
        <taxon>Gammaproteobacteria</taxon>
        <taxon>Pseudomonadales</taxon>
        <taxon>Pseudomonadaceae</taxon>
        <taxon>Halopseudomonas</taxon>
    </lineage>
</organism>
<dbReference type="EMBL" id="PPSK01000027">
    <property type="protein sequence ID" value="POB00994.1"/>
    <property type="molecule type" value="Genomic_DNA"/>
</dbReference>